<dbReference type="GO" id="GO:0005912">
    <property type="term" value="C:adherens junction"/>
    <property type="evidence" value="ECO:0007669"/>
    <property type="project" value="TreeGrafter"/>
</dbReference>
<comment type="similarity">
    <text evidence="2">Belongs to the beta-catenin family.</text>
</comment>
<dbReference type="InterPro" id="IPR028435">
    <property type="entry name" value="Plakophilin/d_Catenin"/>
</dbReference>
<keyword evidence="3" id="KW-0677">Repeat</keyword>
<dbReference type="PANTHER" id="PTHR10372">
    <property type="entry name" value="PLAKOPHILLIN-RELATED"/>
    <property type="match status" value="1"/>
</dbReference>
<evidence type="ECO:0008006" key="9">
    <source>
        <dbReference type="Google" id="ProtNLM"/>
    </source>
</evidence>
<name>A0A3S2MD28_ORYJA</name>
<proteinExistence type="inferred from homology"/>
<dbReference type="GO" id="GO:0002934">
    <property type="term" value="P:desmosome organization"/>
    <property type="evidence" value="ECO:0007669"/>
    <property type="project" value="TreeGrafter"/>
</dbReference>
<feature type="compositionally biased region" description="Basic and acidic residues" evidence="6">
    <location>
        <begin position="419"/>
        <end position="428"/>
    </location>
</feature>
<feature type="compositionally biased region" description="Polar residues" evidence="6">
    <location>
        <begin position="202"/>
        <end position="214"/>
    </location>
</feature>
<comment type="subcellular location">
    <subcellularLocation>
        <location evidence="1">Cell junction</location>
    </subcellularLocation>
</comment>
<gene>
    <name evidence="7" type="ORF">OJAV_G00224510</name>
</gene>
<feature type="compositionally biased region" description="Polar residues" evidence="6">
    <location>
        <begin position="125"/>
        <end position="135"/>
    </location>
</feature>
<feature type="region of interest" description="Disordered" evidence="6">
    <location>
        <begin position="192"/>
        <end position="214"/>
    </location>
</feature>
<dbReference type="GO" id="GO:0098609">
    <property type="term" value="P:cell-cell adhesion"/>
    <property type="evidence" value="ECO:0007669"/>
    <property type="project" value="InterPro"/>
</dbReference>
<evidence type="ECO:0000313" key="8">
    <source>
        <dbReference type="Proteomes" id="UP000283210"/>
    </source>
</evidence>
<dbReference type="InterPro" id="IPR000225">
    <property type="entry name" value="Armadillo"/>
</dbReference>
<feature type="region of interest" description="Disordered" evidence="6">
    <location>
        <begin position="45"/>
        <end position="135"/>
    </location>
</feature>
<feature type="compositionally biased region" description="Polar residues" evidence="6">
    <location>
        <begin position="74"/>
        <end position="116"/>
    </location>
</feature>
<evidence type="ECO:0000256" key="6">
    <source>
        <dbReference type="SAM" id="MobiDB-lite"/>
    </source>
</evidence>
<keyword evidence="8" id="KW-1185">Reference proteome</keyword>
<dbReference type="AlphaFoldDB" id="A0A3S2MD28"/>
<dbReference type="GO" id="GO:0007507">
    <property type="term" value="P:heart development"/>
    <property type="evidence" value="ECO:0007669"/>
    <property type="project" value="TreeGrafter"/>
</dbReference>
<sequence>MQRSNRVKEQVKIMSLSRKATINNGVVGVTNGYTAKLNGSSFLGNSATGNLGRSPTKRLEVSPLPSPEMSSPSRFNRSMHQSRVQTSGLGQSQVTRNGKSLFKSTSDRYNLTKTPNPSAPLGRSFRQTGGAQSMDSSRVFQQTVGTKSIRQTVVKPETQRPEQCRDFLLNKLGKDCQKSFLLKSYPPSVASSGKLVEAGPPVQQTQTQTRGSNKNPEMTLAQAFTYLIQDNKEKQEHAIKCLQKEFLQDDNWKEVFQPEWIKHLLQLLSHENKEVQCVSAGVLRVVVHEDSEKKMEVEEKQGLNIITDALNCSEEKETRKHLTGLLWNLSAHDEIKEKFSQKDIQTLTSCLRNLSSADTKIRDEMRNCKNLIDSIVLYVRNSVADGWSNDESIEHCICILQNLSYMLDLNPKLSLEGESEAKKPEPKPKNTSVGCFPSRSVEASKKDPPCKPPALVEKANPVGVEWLWSPILIRTYLSFLACSKHDATREGVLGALQNITAGKKKRSEAIAHFIISKEDGLQKIKSLLSKCDLEMCDSALIHLIRNLSCHRSMQPVIVEHVVEKLVQLLPNDDRNNEKETLGTTNICQILINLTTGDKENAKSIIKLGALNKINNISRTRKNHPTSAGRAACVLLQLMWKYSELHSYIKKETGLKKRHFINDRTNAVMNSKI</sequence>
<evidence type="ECO:0000256" key="2">
    <source>
        <dbReference type="ARBA" id="ARBA00005462"/>
    </source>
</evidence>
<dbReference type="GO" id="GO:0005737">
    <property type="term" value="C:cytoplasm"/>
    <property type="evidence" value="ECO:0007669"/>
    <property type="project" value="TreeGrafter"/>
</dbReference>
<evidence type="ECO:0000256" key="4">
    <source>
        <dbReference type="ARBA" id="ARBA00022889"/>
    </source>
</evidence>
<evidence type="ECO:0000256" key="1">
    <source>
        <dbReference type="ARBA" id="ARBA00004282"/>
    </source>
</evidence>
<reference evidence="7 8" key="1">
    <citation type="submission" date="2018-11" db="EMBL/GenBank/DDBJ databases">
        <authorList>
            <person name="Lopez-Roques C."/>
            <person name="Donnadieu C."/>
            <person name="Bouchez O."/>
            <person name="Klopp C."/>
            <person name="Cabau C."/>
            <person name="Zahm M."/>
        </authorList>
    </citation>
    <scope>NUCLEOTIDE SEQUENCE [LARGE SCALE GENOMIC DNA]</scope>
    <source>
        <strain evidence="7">RS831</strain>
        <tissue evidence="7">Whole body</tissue>
    </source>
</reference>
<dbReference type="GO" id="GO:0014704">
    <property type="term" value="C:intercalated disc"/>
    <property type="evidence" value="ECO:0007669"/>
    <property type="project" value="TreeGrafter"/>
</dbReference>
<accession>A0A3S2MD28</accession>
<dbReference type="Proteomes" id="UP000283210">
    <property type="component" value="Chromosome 23"/>
</dbReference>
<protein>
    <recommendedName>
        <fullName evidence="9">Plakophilin-2</fullName>
    </recommendedName>
</protein>
<organism evidence="7 8">
    <name type="scientific">Oryzias javanicus</name>
    <name type="common">Javanese ricefish</name>
    <name type="synonym">Aplocheilus javanicus</name>
    <dbReference type="NCBI Taxonomy" id="123683"/>
    <lineage>
        <taxon>Eukaryota</taxon>
        <taxon>Metazoa</taxon>
        <taxon>Chordata</taxon>
        <taxon>Craniata</taxon>
        <taxon>Vertebrata</taxon>
        <taxon>Euteleostomi</taxon>
        <taxon>Actinopterygii</taxon>
        <taxon>Neopterygii</taxon>
        <taxon>Teleostei</taxon>
        <taxon>Neoteleostei</taxon>
        <taxon>Acanthomorphata</taxon>
        <taxon>Ovalentaria</taxon>
        <taxon>Atherinomorphae</taxon>
        <taxon>Beloniformes</taxon>
        <taxon>Adrianichthyidae</taxon>
        <taxon>Oryziinae</taxon>
        <taxon>Oryzias</taxon>
    </lineage>
</organism>
<keyword evidence="5" id="KW-0965">Cell junction</keyword>
<dbReference type="Gene3D" id="1.25.10.10">
    <property type="entry name" value="Leucine-rich Repeat Variant"/>
    <property type="match status" value="2"/>
</dbReference>
<dbReference type="GO" id="GO:0005886">
    <property type="term" value="C:plasma membrane"/>
    <property type="evidence" value="ECO:0007669"/>
    <property type="project" value="TreeGrafter"/>
</dbReference>
<dbReference type="OrthoDB" id="3245100at2759"/>
<evidence type="ECO:0000256" key="3">
    <source>
        <dbReference type="ARBA" id="ARBA00022737"/>
    </source>
</evidence>
<dbReference type="SUPFAM" id="SSF48371">
    <property type="entry name" value="ARM repeat"/>
    <property type="match status" value="1"/>
</dbReference>
<dbReference type="InterPro" id="IPR016024">
    <property type="entry name" value="ARM-type_fold"/>
</dbReference>
<dbReference type="SMART" id="SM00185">
    <property type="entry name" value="ARM"/>
    <property type="match status" value="4"/>
</dbReference>
<reference evidence="7 8" key="2">
    <citation type="submission" date="2019-01" db="EMBL/GenBank/DDBJ databases">
        <title>A chromosome length genome reference of the Java medaka (oryzias javanicus).</title>
        <authorList>
            <person name="Herpin A."/>
            <person name="Takehana Y."/>
            <person name="Naruse K."/>
            <person name="Ansai S."/>
            <person name="Kawaguchi M."/>
        </authorList>
    </citation>
    <scope>NUCLEOTIDE SEQUENCE [LARGE SCALE GENOMIC DNA]</scope>
    <source>
        <strain evidence="7">RS831</strain>
        <tissue evidence="7">Whole body</tissue>
    </source>
</reference>
<dbReference type="PANTHER" id="PTHR10372:SF25">
    <property type="entry name" value="PLAKOPHILIN-2"/>
    <property type="match status" value="1"/>
</dbReference>
<evidence type="ECO:0000313" key="7">
    <source>
        <dbReference type="EMBL" id="RVE56785.1"/>
    </source>
</evidence>
<dbReference type="GO" id="GO:0072659">
    <property type="term" value="P:protein localization to plasma membrane"/>
    <property type="evidence" value="ECO:0007669"/>
    <property type="project" value="TreeGrafter"/>
</dbReference>
<dbReference type="InterPro" id="IPR011989">
    <property type="entry name" value="ARM-like"/>
</dbReference>
<evidence type="ECO:0000256" key="5">
    <source>
        <dbReference type="ARBA" id="ARBA00022949"/>
    </source>
</evidence>
<dbReference type="GO" id="GO:0045110">
    <property type="term" value="P:intermediate filament bundle assembly"/>
    <property type="evidence" value="ECO:0007669"/>
    <property type="project" value="TreeGrafter"/>
</dbReference>
<dbReference type="GO" id="GO:0005634">
    <property type="term" value="C:nucleus"/>
    <property type="evidence" value="ECO:0007669"/>
    <property type="project" value="TreeGrafter"/>
</dbReference>
<keyword evidence="4" id="KW-0130">Cell adhesion</keyword>
<feature type="region of interest" description="Disordered" evidence="6">
    <location>
        <begin position="417"/>
        <end position="450"/>
    </location>
</feature>
<dbReference type="EMBL" id="CM012459">
    <property type="protein sequence ID" value="RVE56785.1"/>
    <property type="molecule type" value="Genomic_DNA"/>
</dbReference>